<dbReference type="EMBL" id="QKKF02015211">
    <property type="protein sequence ID" value="RZF42403.1"/>
    <property type="molecule type" value="Genomic_DNA"/>
</dbReference>
<name>A0A482X9I2_LAOST</name>
<dbReference type="InParanoid" id="A0A482X9I2"/>
<dbReference type="InterPro" id="IPR038948">
    <property type="entry name" value="POLR1D-like"/>
</dbReference>
<dbReference type="AlphaFoldDB" id="A0A482X9I2"/>
<organism evidence="2 3">
    <name type="scientific">Laodelphax striatellus</name>
    <name type="common">Small brown planthopper</name>
    <name type="synonym">Delphax striatella</name>
    <dbReference type="NCBI Taxonomy" id="195883"/>
    <lineage>
        <taxon>Eukaryota</taxon>
        <taxon>Metazoa</taxon>
        <taxon>Ecdysozoa</taxon>
        <taxon>Arthropoda</taxon>
        <taxon>Hexapoda</taxon>
        <taxon>Insecta</taxon>
        <taxon>Pterygota</taxon>
        <taxon>Neoptera</taxon>
        <taxon>Paraneoptera</taxon>
        <taxon>Hemiptera</taxon>
        <taxon>Auchenorrhyncha</taxon>
        <taxon>Fulgoroidea</taxon>
        <taxon>Delphacidae</taxon>
        <taxon>Criomorphinae</taxon>
        <taxon>Laodelphax</taxon>
    </lineage>
</organism>
<accession>A0A482X9I2</accession>
<comment type="caution">
    <text evidence="2">The sequence shown here is derived from an EMBL/GenBank/DDBJ whole genome shotgun (WGS) entry which is preliminary data.</text>
</comment>
<dbReference type="Proteomes" id="UP000291343">
    <property type="component" value="Unassembled WGS sequence"/>
</dbReference>
<protein>
    <submittedName>
        <fullName evidence="2">Uncharacterized protein</fullName>
    </submittedName>
</protein>
<sequence length="85" mass="9452">MSEREEKLKRLAEAELLKEAKAGAARAEVSGPTGWKKCTLRPTNKRFLQNTILQTIASNKTNRSKIKAEKGESNSPKPCKKLKKG</sequence>
<keyword evidence="3" id="KW-1185">Reference proteome</keyword>
<evidence type="ECO:0000256" key="1">
    <source>
        <dbReference type="SAM" id="MobiDB-lite"/>
    </source>
</evidence>
<dbReference type="OrthoDB" id="7779993at2759"/>
<gene>
    <name evidence="2" type="ORF">LSTR_LSTR004211</name>
</gene>
<proteinExistence type="predicted"/>
<dbReference type="STRING" id="195883.A0A482X9I2"/>
<evidence type="ECO:0000313" key="3">
    <source>
        <dbReference type="Proteomes" id="UP000291343"/>
    </source>
</evidence>
<dbReference type="PANTHER" id="PTHR34769">
    <property type="entry name" value="RCG42593, ISOFORM CRA_A"/>
    <property type="match status" value="1"/>
</dbReference>
<reference evidence="2 3" key="1">
    <citation type="journal article" date="2017" name="Gigascience">
        <title>Genome sequence of the small brown planthopper, Laodelphax striatellus.</title>
        <authorList>
            <person name="Zhu J."/>
            <person name="Jiang F."/>
            <person name="Wang X."/>
            <person name="Yang P."/>
            <person name="Bao Y."/>
            <person name="Zhao W."/>
            <person name="Wang W."/>
            <person name="Lu H."/>
            <person name="Wang Q."/>
            <person name="Cui N."/>
            <person name="Li J."/>
            <person name="Chen X."/>
            <person name="Luo L."/>
            <person name="Yu J."/>
            <person name="Kang L."/>
            <person name="Cui F."/>
        </authorList>
    </citation>
    <scope>NUCLEOTIDE SEQUENCE [LARGE SCALE GENOMIC DNA]</scope>
    <source>
        <strain evidence="2">Lst14</strain>
    </source>
</reference>
<dbReference type="PANTHER" id="PTHR34769:SF1">
    <property type="entry name" value="RNA POLYMERASE I AND III SUBUNIT D"/>
    <property type="match status" value="1"/>
</dbReference>
<evidence type="ECO:0000313" key="2">
    <source>
        <dbReference type="EMBL" id="RZF42403.1"/>
    </source>
</evidence>
<feature type="region of interest" description="Disordered" evidence="1">
    <location>
        <begin position="55"/>
        <end position="85"/>
    </location>
</feature>